<dbReference type="PANTHER" id="PTHR12393:SF6">
    <property type="entry name" value="SPHINGOMYELIN PHOSPHODIESTERASE 2"/>
    <property type="match status" value="1"/>
</dbReference>
<dbReference type="EMBL" id="JAEHOC010000003">
    <property type="protein sequence ID" value="KAG2443831.1"/>
    <property type="molecule type" value="Genomic_DNA"/>
</dbReference>
<keyword evidence="3" id="KW-1185">Reference proteome</keyword>
<organism evidence="2 3">
    <name type="scientific">Chlamydomonas incerta</name>
    <dbReference type="NCBI Taxonomy" id="51695"/>
    <lineage>
        <taxon>Eukaryota</taxon>
        <taxon>Viridiplantae</taxon>
        <taxon>Chlorophyta</taxon>
        <taxon>core chlorophytes</taxon>
        <taxon>Chlorophyceae</taxon>
        <taxon>CS clade</taxon>
        <taxon>Chlamydomonadales</taxon>
        <taxon>Chlamydomonadaceae</taxon>
        <taxon>Chlamydomonas</taxon>
    </lineage>
</organism>
<dbReference type="GO" id="GO:0046513">
    <property type="term" value="P:ceramide biosynthetic process"/>
    <property type="evidence" value="ECO:0007669"/>
    <property type="project" value="TreeGrafter"/>
</dbReference>
<sequence length="429" mass="44795">MSVTPAHLATDCANSLESLPLELLERIAQALPPNDVACTLRLLNRAFAGHFRSRTAVQLSQPVPHHAFTRRFGSWSALRSLPAAQLQQLLCLTAASGSVENVRAVVAAGRPGAAAAATATAAKRGCILTPNVFVAAARAGQLAMCGELHSLGCPWNVSVVEAAAQAGHVRLVRALVRGGCPWRHPEVAAACCSGEVVAELCRLYDEGPDYHGQLGAATFDVDDVGVGATARPDEGCGGVAAQRHEVLPAAAAAAAAAAAEAAEAAAERDREQRFAARCRMGINALYDALHWRGRWEVAACNLPLPALQQLLAHTRTIGRPGLISDMPWRAMLAAAICSPDPDWLSKAAWLLAQERRLQLPQGVQGPAAAPHAGGLHGDGGRPFDGLFGAPMVFGMKLGTGALPQPLSAESLQQRLAQLARLRGGEGLPP</sequence>
<dbReference type="GO" id="GO:0030149">
    <property type="term" value="P:sphingolipid catabolic process"/>
    <property type="evidence" value="ECO:0007669"/>
    <property type="project" value="TreeGrafter"/>
</dbReference>
<accession>A0A835WAK2</accession>
<comment type="caution">
    <text evidence="2">The sequence shown here is derived from an EMBL/GenBank/DDBJ whole genome shotgun (WGS) entry which is preliminary data.</text>
</comment>
<feature type="domain" description="F-box" evidence="1">
    <location>
        <begin position="13"/>
        <end position="47"/>
    </location>
</feature>
<dbReference type="GO" id="GO:0016020">
    <property type="term" value="C:membrane"/>
    <property type="evidence" value="ECO:0007669"/>
    <property type="project" value="TreeGrafter"/>
</dbReference>
<reference evidence="2" key="1">
    <citation type="journal article" date="2020" name="bioRxiv">
        <title>Comparative genomics of Chlamydomonas.</title>
        <authorList>
            <person name="Craig R.J."/>
            <person name="Hasan A.R."/>
            <person name="Ness R.W."/>
            <person name="Keightley P.D."/>
        </authorList>
    </citation>
    <scope>NUCLEOTIDE SEQUENCE</scope>
    <source>
        <strain evidence="2">SAG 7.73</strain>
    </source>
</reference>
<dbReference type="InterPro" id="IPR001810">
    <property type="entry name" value="F-box_dom"/>
</dbReference>
<evidence type="ECO:0000313" key="3">
    <source>
        <dbReference type="Proteomes" id="UP000650467"/>
    </source>
</evidence>
<evidence type="ECO:0000313" key="2">
    <source>
        <dbReference type="EMBL" id="KAG2443831.1"/>
    </source>
</evidence>
<gene>
    <name evidence="2" type="ORF">HXX76_002174</name>
</gene>
<name>A0A835WAK2_CHLIN</name>
<protein>
    <recommendedName>
        <fullName evidence="1">F-box domain-containing protein</fullName>
    </recommendedName>
</protein>
<proteinExistence type="predicted"/>
<evidence type="ECO:0000259" key="1">
    <source>
        <dbReference type="PROSITE" id="PS50181"/>
    </source>
</evidence>
<dbReference type="Proteomes" id="UP000650467">
    <property type="component" value="Unassembled WGS sequence"/>
</dbReference>
<dbReference type="OrthoDB" id="546617at2759"/>
<dbReference type="GO" id="GO:0071944">
    <property type="term" value="C:cell periphery"/>
    <property type="evidence" value="ECO:0007669"/>
    <property type="project" value="TreeGrafter"/>
</dbReference>
<dbReference type="GO" id="GO:0004620">
    <property type="term" value="F:phospholipase activity"/>
    <property type="evidence" value="ECO:0007669"/>
    <property type="project" value="TreeGrafter"/>
</dbReference>
<dbReference type="PROSITE" id="PS50181">
    <property type="entry name" value="FBOX"/>
    <property type="match status" value="1"/>
</dbReference>
<dbReference type="AlphaFoldDB" id="A0A835WAK2"/>
<dbReference type="PANTHER" id="PTHR12393">
    <property type="entry name" value="SPHINGOMYELIN PHOSPHODIESTERASE RELATED"/>
    <property type="match status" value="1"/>
</dbReference>
<dbReference type="GO" id="GO:0005783">
    <property type="term" value="C:endoplasmic reticulum"/>
    <property type="evidence" value="ECO:0007669"/>
    <property type="project" value="TreeGrafter"/>
</dbReference>